<name>A0A443RWC2_9ACAR</name>
<protein>
    <submittedName>
        <fullName evidence="1">Uncharacterized protein</fullName>
    </submittedName>
</protein>
<organism evidence="1 2">
    <name type="scientific">Leptotrombidium deliense</name>
    <dbReference type="NCBI Taxonomy" id="299467"/>
    <lineage>
        <taxon>Eukaryota</taxon>
        <taxon>Metazoa</taxon>
        <taxon>Ecdysozoa</taxon>
        <taxon>Arthropoda</taxon>
        <taxon>Chelicerata</taxon>
        <taxon>Arachnida</taxon>
        <taxon>Acari</taxon>
        <taxon>Acariformes</taxon>
        <taxon>Trombidiformes</taxon>
        <taxon>Prostigmata</taxon>
        <taxon>Anystina</taxon>
        <taxon>Parasitengona</taxon>
        <taxon>Trombiculoidea</taxon>
        <taxon>Trombiculidae</taxon>
        <taxon>Leptotrombidium</taxon>
    </lineage>
</organism>
<comment type="caution">
    <text evidence="1">The sequence shown here is derived from an EMBL/GenBank/DDBJ whole genome shotgun (WGS) entry which is preliminary data.</text>
</comment>
<reference evidence="1 2" key="1">
    <citation type="journal article" date="2018" name="Gigascience">
        <title>Genomes of trombidid mites reveal novel predicted allergens and laterally-transferred genes associated with secondary metabolism.</title>
        <authorList>
            <person name="Dong X."/>
            <person name="Chaisiri K."/>
            <person name="Xia D."/>
            <person name="Armstrong S.D."/>
            <person name="Fang Y."/>
            <person name="Donnelly M.J."/>
            <person name="Kadowaki T."/>
            <person name="McGarry J.W."/>
            <person name="Darby A.C."/>
            <person name="Makepeace B.L."/>
        </authorList>
    </citation>
    <scope>NUCLEOTIDE SEQUENCE [LARGE SCALE GENOMIC DNA]</scope>
    <source>
        <strain evidence="1">UoL-UT</strain>
    </source>
</reference>
<evidence type="ECO:0000313" key="2">
    <source>
        <dbReference type="Proteomes" id="UP000288716"/>
    </source>
</evidence>
<sequence length="72" mass="9076">MRDRTRYCTRNKAEIVLRRTRLPTGNDPRYMLRHFRLRDNVVLRFRFKQSVQILICAVYTRQLQLRREMRHR</sequence>
<keyword evidence="2" id="KW-1185">Reference proteome</keyword>
<accession>A0A443RWC2</accession>
<evidence type="ECO:0000313" key="1">
    <source>
        <dbReference type="EMBL" id="RWS19673.1"/>
    </source>
</evidence>
<dbReference type="AlphaFoldDB" id="A0A443RWC2"/>
<dbReference type="VEuPathDB" id="VectorBase:LDEU012366"/>
<proteinExistence type="predicted"/>
<gene>
    <name evidence="1" type="ORF">B4U80_08420</name>
</gene>
<dbReference type="EMBL" id="NCKV01023763">
    <property type="protein sequence ID" value="RWS19673.1"/>
    <property type="molecule type" value="Genomic_DNA"/>
</dbReference>
<dbReference type="Proteomes" id="UP000288716">
    <property type="component" value="Unassembled WGS sequence"/>
</dbReference>